<sequence length="74" mass="7453">MAAETQLWISSVRSPGGAVGAAIVELTAQALDSAAVLVRALALAARSACAYAAVKGCRKTPDPMQVEANAPRTG</sequence>
<dbReference type="Proteomes" id="UP000677082">
    <property type="component" value="Unassembled WGS sequence"/>
</dbReference>
<organism evidence="1 2">
    <name type="scientific">Paractinoplanes toevensis</name>
    <dbReference type="NCBI Taxonomy" id="571911"/>
    <lineage>
        <taxon>Bacteria</taxon>
        <taxon>Bacillati</taxon>
        <taxon>Actinomycetota</taxon>
        <taxon>Actinomycetes</taxon>
        <taxon>Micromonosporales</taxon>
        <taxon>Micromonosporaceae</taxon>
        <taxon>Paractinoplanes</taxon>
    </lineage>
</organism>
<reference evidence="1 2" key="1">
    <citation type="submission" date="2021-03" db="EMBL/GenBank/DDBJ databases">
        <title>Whole genome shotgun sequence of Actinoplanes toevensis NBRC 105298.</title>
        <authorList>
            <person name="Komaki H."/>
            <person name="Tamura T."/>
        </authorList>
    </citation>
    <scope>NUCLEOTIDE SEQUENCE [LARGE SCALE GENOMIC DNA]</scope>
    <source>
        <strain evidence="1 2">NBRC 105298</strain>
    </source>
</reference>
<proteinExistence type="predicted"/>
<dbReference type="AlphaFoldDB" id="A0A919TF49"/>
<evidence type="ECO:0000313" key="1">
    <source>
        <dbReference type="EMBL" id="GIM92984.1"/>
    </source>
</evidence>
<name>A0A919TF49_9ACTN</name>
<dbReference type="EMBL" id="BOQN01000062">
    <property type="protein sequence ID" value="GIM92984.1"/>
    <property type="molecule type" value="Genomic_DNA"/>
</dbReference>
<protein>
    <submittedName>
        <fullName evidence="1">Uncharacterized protein</fullName>
    </submittedName>
</protein>
<accession>A0A919TF49</accession>
<evidence type="ECO:0000313" key="2">
    <source>
        <dbReference type="Proteomes" id="UP000677082"/>
    </source>
</evidence>
<comment type="caution">
    <text evidence="1">The sequence shown here is derived from an EMBL/GenBank/DDBJ whole genome shotgun (WGS) entry which is preliminary data.</text>
</comment>
<gene>
    <name evidence="1" type="ORF">Ato02nite_047770</name>
</gene>
<keyword evidence="2" id="KW-1185">Reference proteome</keyword>